<feature type="coiled-coil region" evidence="14">
    <location>
        <begin position="35"/>
        <end position="127"/>
    </location>
</feature>
<evidence type="ECO:0000256" key="10">
    <source>
        <dbReference type="ARBA" id="ARBA00025198"/>
    </source>
</evidence>
<dbReference type="InterPro" id="IPR017707">
    <property type="entry name" value="Alt_ATP_synth_F0_bsu"/>
</dbReference>
<gene>
    <name evidence="13" type="primary">atpF</name>
    <name evidence="15" type="ORF">L6773_02030</name>
</gene>
<feature type="transmembrane region" description="Helical" evidence="13">
    <location>
        <begin position="6"/>
        <end position="27"/>
    </location>
</feature>
<keyword evidence="6 13" id="KW-1133">Transmembrane helix</keyword>
<comment type="similarity">
    <text evidence="1 13">Belongs to the ATPase B chain family.</text>
</comment>
<comment type="function">
    <text evidence="11">Component of the F(0) channel, it forms part of the peripheral stalk, linking F(1) to F(0). The b'-subunit is a diverged and duplicated form of b found in plants and photosynthetic bacteria.</text>
</comment>
<keyword evidence="8 13" id="KW-0472">Membrane</keyword>
<evidence type="ECO:0000256" key="8">
    <source>
        <dbReference type="ARBA" id="ARBA00023136"/>
    </source>
</evidence>
<keyword evidence="7 13" id="KW-0406">Ion transport</keyword>
<comment type="subunit">
    <text evidence="13">F-type ATPases have 2 components, F(1) - the catalytic core - and F(0) - the membrane proton channel. F(1) has five subunits: alpha(3), beta(3), gamma(1), delta(1), epsilon(1). F(0) has three main subunits: a(1), b(2) and c(10-14). The alpha and beta chains form an alternating ring which encloses part of the gamma chain. F(1) is attached to F(0) by a central stalk formed by the gamma and epsilon chains, while a peripheral stalk is formed by the delta and b chains.</text>
</comment>
<comment type="function">
    <text evidence="10 13">F(1)F(0) ATP synthase produces ATP from ADP in the presence of a proton or sodium gradient. F-type ATPases consist of two structural domains, F(1) containing the extramembraneous catalytic core and F(0) containing the membrane proton channel, linked together by a central stalk and a peripheral stalk. During catalysis, ATP synthesis in the catalytic domain of F(1) is coupled via a rotary mechanism of the central stalk subunits to proton translocation.</text>
</comment>
<evidence type="ECO:0000256" key="9">
    <source>
        <dbReference type="ARBA" id="ARBA00023310"/>
    </source>
</evidence>
<proteinExistence type="inferred from homology"/>
<dbReference type="InterPro" id="IPR002146">
    <property type="entry name" value="ATP_synth_b/b'su_bac/chlpt"/>
</dbReference>
<sequence length="256" mass="30443">MEINWFTFTAQIVNFLILIWLLKRFLYTPLQNVMKNREDEVLSRLEEARQKLVQAEEMSKEYREKMDQLEEQKEEWLEEAKKETESFRKELLQTARNEVDAIHAKWMKAIKSEKRSLMEALERQSVQKILSIVEKIVIDLSDTELEQQTIKRFLEKIKAKDEEGKTQLEKIRSEKEIEIVSSFPLKKADREKIDIVISGMFSDQTIYNYTTDPDLGFGIELQSNGWKLGWNMKMYLNELRSEVDTLLDQTFQSKSE</sequence>
<keyword evidence="13" id="KW-1003">Cell membrane</keyword>
<protein>
    <recommendedName>
        <fullName evidence="13">ATP synthase subunit b</fullName>
    </recommendedName>
    <alternativeName>
        <fullName evidence="13">ATP synthase F(0) sector subunit b</fullName>
    </alternativeName>
    <alternativeName>
        <fullName evidence="13">ATPase subunit I</fullName>
    </alternativeName>
    <alternativeName>
        <fullName evidence="13">F-type ATPase subunit b</fullName>
        <shortName evidence="13">F-ATPase subunit b</shortName>
    </alternativeName>
</protein>
<evidence type="ECO:0000256" key="2">
    <source>
        <dbReference type="ARBA" id="ARBA00022448"/>
    </source>
</evidence>
<dbReference type="Proteomes" id="UP001165366">
    <property type="component" value="Unassembled WGS sequence"/>
</dbReference>
<dbReference type="RefSeq" id="WP_237852166.1">
    <property type="nucleotide sequence ID" value="NZ_JAKLWS010000001.1"/>
</dbReference>
<dbReference type="NCBIfam" id="TIGR03321">
    <property type="entry name" value="alt_F1F0_F0_B"/>
    <property type="match status" value="1"/>
</dbReference>
<keyword evidence="9 13" id="KW-0066">ATP synthesis</keyword>
<evidence type="ECO:0000256" key="12">
    <source>
        <dbReference type="ARBA" id="ARBA00037847"/>
    </source>
</evidence>
<keyword evidence="16" id="KW-1185">Reference proteome</keyword>
<dbReference type="PANTHER" id="PTHR33445">
    <property type="entry name" value="ATP SYNTHASE SUBUNIT B', CHLOROPLASTIC"/>
    <property type="match status" value="1"/>
</dbReference>
<evidence type="ECO:0000256" key="6">
    <source>
        <dbReference type="ARBA" id="ARBA00022989"/>
    </source>
</evidence>
<reference evidence="15" key="2">
    <citation type="submission" date="2024-05" db="EMBL/GenBank/DDBJ databases">
        <title>Rhodohalobacter halophilus gen. nov., sp. nov., a moderately halophilic member of the family Balneolaceae.</title>
        <authorList>
            <person name="Xia J."/>
        </authorList>
    </citation>
    <scope>NUCLEOTIDE SEQUENCE</scope>
    <source>
        <strain evidence="15">WB101</strain>
    </source>
</reference>
<evidence type="ECO:0000256" key="4">
    <source>
        <dbReference type="ARBA" id="ARBA00022692"/>
    </source>
</evidence>
<comment type="subcellular location">
    <subcellularLocation>
        <location evidence="13">Cell membrane</location>
        <topology evidence="13">Single-pass membrane protein</topology>
    </subcellularLocation>
    <subcellularLocation>
        <location evidence="12">Endomembrane system</location>
        <topology evidence="12">Single-pass membrane protein</topology>
    </subcellularLocation>
</comment>
<reference evidence="15" key="1">
    <citation type="submission" date="2022-01" db="EMBL/GenBank/DDBJ databases">
        <authorList>
            <person name="Wang Y."/>
        </authorList>
    </citation>
    <scope>NUCLEOTIDE SEQUENCE</scope>
    <source>
        <strain evidence="15">WB101</strain>
    </source>
</reference>
<organism evidence="15 16">
    <name type="scientific">Rhodohalobacter sulfatireducens</name>
    <dbReference type="NCBI Taxonomy" id="2911366"/>
    <lineage>
        <taxon>Bacteria</taxon>
        <taxon>Pseudomonadati</taxon>
        <taxon>Balneolota</taxon>
        <taxon>Balneolia</taxon>
        <taxon>Balneolales</taxon>
        <taxon>Balneolaceae</taxon>
        <taxon>Rhodohalobacter</taxon>
    </lineage>
</organism>
<evidence type="ECO:0000313" key="15">
    <source>
        <dbReference type="EMBL" id="MCG2587327.1"/>
    </source>
</evidence>
<comment type="caution">
    <text evidence="15">The sequence shown here is derived from an EMBL/GenBank/DDBJ whole genome shotgun (WGS) entry which is preliminary data.</text>
</comment>
<evidence type="ECO:0000256" key="13">
    <source>
        <dbReference type="HAMAP-Rule" id="MF_01398"/>
    </source>
</evidence>
<keyword evidence="3 13" id="KW-0138">CF(0)</keyword>
<evidence type="ECO:0000313" key="16">
    <source>
        <dbReference type="Proteomes" id="UP001165366"/>
    </source>
</evidence>
<name>A0ABS9K8Z3_9BACT</name>
<evidence type="ECO:0000256" key="1">
    <source>
        <dbReference type="ARBA" id="ARBA00005513"/>
    </source>
</evidence>
<dbReference type="Pfam" id="PF00430">
    <property type="entry name" value="ATP-synt_B"/>
    <property type="match status" value="1"/>
</dbReference>
<keyword evidence="5 13" id="KW-0375">Hydrogen ion transport</keyword>
<dbReference type="CDD" id="cd06503">
    <property type="entry name" value="ATP-synt_Fo_b"/>
    <property type="match status" value="1"/>
</dbReference>
<evidence type="ECO:0000256" key="14">
    <source>
        <dbReference type="SAM" id="Coils"/>
    </source>
</evidence>
<keyword evidence="2 13" id="KW-0813">Transport</keyword>
<evidence type="ECO:0000256" key="3">
    <source>
        <dbReference type="ARBA" id="ARBA00022547"/>
    </source>
</evidence>
<dbReference type="EMBL" id="JAKLWS010000001">
    <property type="protein sequence ID" value="MCG2587327.1"/>
    <property type="molecule type" value="Genomic_DNA"/>
</dbReference>
<dbReference type="HAMAP" id="MF_01398">
    <property type="entry name" value="ATP_synth_b_bprime"/>
    <property type="match status" value="1"/>
</dbReference>
<keyword evidence="4 13" id="KW-0812">Transmembrane</keyword>
<evidence type="ECO:0000256" key="5">
    <source>
        <dbReference type="ARBA" id="ARBA00022781"/>
    </source>
</evidence>
<dbReference type="PANTHER" id="PTHR33445:SF2">
    <property type="entry name" value="ATP SYNTHASE SUBUNIT B', CHLOROPLASTIC"/>
    <property type="match status" value="1"/>
</dbReference>
<keyword evidence="14" id="KW-0175">Coiled coil</keyword>
<evidence type="ECO:0000256" key="11">
    <source>
        <dbReference type="ARBA" id="ARBA00025614"/>
    </source>
</evidence>
<evidence type="ECO:0000256" key="7">
    <source>
        <dbReference type="ARBA" id="ARBA00023065"/>
    </source>
</evidence>
<accession>A0ABS9K8Z3</accession>
<dbReference type="InterPro" id="IPR050059">
    <property type="entry name" value="ATP_synthase_B_chain"/>
</dbReference>